<accession>A0ABY8MFZ6</accession>
<dbReference type="PANTHER" id="PTHR31088">
    <property type="entry name" value="MEMBRANE-ASSOCIATED PROTEIN VIPP1, CHLOROPLASTIC"/>
    <property type="match status" value="1"/>
</dbReference>
<dbReference type="PANTHER" id="PTHR31088:SF6">
    <property type="entry name" value="PHAGE SHOCK PROTEIN A"/>
    <property type="match status" value="1"/>
</dbReference>
<sequence length="224" mass="25218">MGILSRMFKIGQAETNQLLDKLENPEKMIDQAIRDREQQIAGAREAIVKVIATEKQTKAALDRALHNKDEWVGKAEIALRAEKEDLAGQALQRSEEYEREAETYREQWQLQHAESAKLKQALREMESDFASLKRERSLIVAQSKTAEVKKDIYNAKAKIGKSNTDDLIERMREKARQSSYEADAAGELIEDSGATSLEKEFAGLEKQHVSGSVAEKLAAMKAKL</sequence>
<protein>
    <submittedName>
        <fullName evidence="3">PspA/IM30 family protein</fullName>
    </submittedName>
</protein>
<evidence type="ECO:0000256" key="2">
    <source>
        <dbReference type="SAM" id="Coils"/>
    </source>
</evidence>
<evidence type="ECO:0000313" key="3">
    <source>
        <dbReference type="EMBL" id="WGK68786.1"/>
    </source>
</evidence>
<feature type="coiled-coil region" evidence="2">
    <location>
        <begin position="80"/>
        <end position="135"/>
    </location>
</feature>
<organism evidence="3 4">
    <name type="scientific">Candidatus Haliotispira prima</name>
    <dbReference type="NCBI Taxonomy" id="3034016"/>
    <lineage>
        <taxon>Bacteria</taxon>
        <taxon>Pseudomonadati</taxon>
        <taxon>Spirochaetota</taxon>
        <taxon>Spirochaetia</taxon>
        <taxon>Spirochaetales</taxon>
        <taxon>Spirochaetaceae</taxon>
        <taxon>Candidatus Haliotispira</taxon>
    </lineage>
</organism>
<dbReference type="RefSeq" id="WP_326926972.1">
    <property type="nucleotide sequence ID" value="NZ_CP123443.1"/>
</dbReference>
<evidence type="ECO:0000313" key="4">
    <source>
        <dbReference type="Proteomes" id="UP001228690"/>
    </source>
</evidence>
<dbReference type="Pfam" id="PF04012">
    <property type="entry name" value="PspA_IM30"/>
    <property type="match status" value="1"/>
</dbReference>
<gene>
    <name evidence="3" type="ORF">P0082_09895</name>
</gene>
<dbReference type="Proteomes" id="UP001228690">
    <property type="component" value="Chromosome"/>
</dbReference>
<proteinExistence type="inferred from homology"/>
<reference evidence="3 4" key="1">
    <citation type="submission" date="2023-04" db="EMBL/GenBank/DDBJ databases">
        <title>Spirochaete genome identified in red abalone sample constitutes a novel genus.</title>
        <authorList>
            <person name="Sharma S.P."/>
            <person name="Purcell C.M."/>
            <person name="Hyde J.R."/>
            <person name="Severin A.J."/>
        </authorList>
    </citation>
    <scope>NUCLEOTIDE SEQUENCE [LARGE SCALE GENOMIC DNA]</scope>
    <source>
        <strain evidence="3 4">SP-2023</strain>
    </source>
</reference>
<comment type="similarity">
    <text evidence="1">Belongs to the PspA/Vipp/IM30 family.</text>
</comment>
<keyword evidence="2" id="KW-0175">Coiled coil</keyword>
<keyword evidence="4" id="KW-1185">Reference proteome</keyword>
<name>A0ABY8MFZ6_9SPIO</name>
<dbReference type="EMBL" id="CP123443">
    <property type="protein sequence ID" value="WGK68786.1"/>
    <property type="molecule type" value="Genomic_DNA"/>
</dbReference>
<evidence type="ECO:0000256" key="1">
    <source>
        <dbReference type="ARBA" id="ARBA00043985"/>
    </source>
</evidence>
<dbReference type="InterPro" id="IPR007157">
    <property type="entry name" value="PspA_VIPP1"/>
</dbReference>